<sequence length="142" mass="15449">MHLDEVKAEAARLSPWAHIATIGADNKPHVVPVHPAWEGETLWFSTSAGSVKVRNIGANPAVAMHWQVDESGDGVLLSGTATVHTDIETKRRLWTGVFDYDLNDFIPGGPDSPDAAFVAVAPERIVVLKQFGMGGRDTWHRT</sequence>
<dbReference type="Proteomes" id="UP001377168">
    <property type="component" value="Unassembled WGS sequence"/>
</dbReference>
<accession>A0ACC6PMN7</accession>
<keyword evidence="2" id="KW-1185">Reference proteome</keyword>
<evidence type="ECO:0000313" key="1">
    <source>
        <dbReference type="EMBL" id="MEJ8632645.1"/>
    </source>
</evidence>
<reference evidence="1" key="1">
    <citation type="submission" date="2024-03" db="EMBL/GenBank/DDBJ databases">
        <title>Novel Streptomyces species of biotechnological and ecological value are a feature of Machair soil.</title>
        <authorList>
            <person name="Prole J.R."/>
            <person name="Goodfellow M."/>
            <person name="Allenby N."/>
            <person name="Ward A.C."/>
        </authorList>
    </citation>
    <scope>NUCLEOTIDE SEQUENCE</scope>
    <source>
        <strain evidence="1">MS2.AVA.5</strain>
    </source>
</reference>
<dbReference type="EMBL" id="JBBKAJ010000022">
    <property type="protein sequence ID" value="MEJ8632645.1"/>
    <property type="molecule type" value="Genomic_DNA"/>
</dbReference>
<proteinExistence type="predicted"/>
<comment type="caution">
    <text evidence="1">The sequence shown here is derived from an EMBL/GenBank/DDBJ whole genome shotgun (WGS) entry which is preliminary data.</text>
</comment>
<evidence type="ECO:0000313" key="2">
    <source>
        <dbReference type="Proteomes" id="UP001377168"/>
    </source>
</evidence>
<organism evidence="1 2">
    <name type="scientific">Streptomyces achmelvichensis</name>
    <dbReference type="NCBI Taxonomy" id="3134111"/>
    <lineage>
        <taxon>Bacteria</taxon>
        <taxon>Bacillati</taxon>
        <taxon>Actinomycetota</taxon>
        <taxon>Actinomycetes</taxon>
        <taxon>Kitasatosporales</taxon>
        <taxon>Streptomycetaceae</taxon>
        <taxon>Streptomyces</taxon>
    </lineage>
</organism>
<name>A0ACC6PMN7_9ACTN</name>
<gene>
    <name evidence="1" type="ORF">WKI67_04425</name>
</gene>
<protein>
    <submittedName>
        <fullName evidence="1">Pyridoxamine 5'-phosphate oxidase family protein</fullName>
    </submittedName>
</protein>